<dbReference type="RefSeq" id="WP_149296402.1">
    <property type="nucleotide sequence ID" value="NZ_VTWH01000001.1"/>
</dbReference>
<proteinExistence type="predicted"/>
<protein>
    <submittedName>
        <fullName evidence="2">Autotransporter outer membrane beta-barrel domain-containing protein</fullName>
    </submittedName>
</protein>
<feature type="domain" description="Autotransporter" evidence="1">
    <location>
        <begin position="1"/>
        <end position="111"/>
    </location>
</feature>
<feature type="non-terminal residue" evidence="2">
    <location>
        <position position="1"/>
    </location>
</feature>
<evidence type="ECO:0000313" key="2">
    <source>
        <dbReference type="EMBL" id="KAA0971564.1"/>
    </source>
</evidence>
<dbReference type="InterPro" id="IPR006315">
    <property type="entry name" value="OM_autotransptr_brl_dom"/>
</dbReference>
<keyword evidence="3" id="KW-1185">Reference proteome</keyword>
<sequence>TSASDTTSTTFTTLGLRASHELTLNDRPITFTGMIGWRHAFGDVDPNANVSFTNGGDFAVLATPIAEDAAVVELGFDMDISDKATLGISYNGQFGDGAQDHGVNAALRFQF</sequence>
<dbReference type="OrthoDB" id="7872833at2"/>
<evidence type="ECO:0000259" key="1">
    <source>
        <dbReference type="PROSITE" id="PS51208"/>
    </source>
</evidence>
<dbReference type="Gene3D" id="2.40.128.130">
    <property type="entry name" value="Autotransporter beta-domain"/>
    <property type="match status" value="1"/>
</dbReference>
<dbReference type="PROSITE" id="PS51208">
    <property type="entry name" value="AUTOTRANSPORTER"/>
    <property type="match status" value="1"/>
</dbReference>
<comment type="caution">
    <text evidence="2">The sequence shown here is derived from an EMBL/GenBank/DDBJ whole genome shotgun (WGS) entry which is preliminary data.</text>
</comment>
<organism evidence="2 3">
    <name type="scientific">Aureimonas fodinaquatilis</name>
    <dbReference type="NCBI Taxonomy" id="2565783"/>
    <lineage>
        <taxon>Bacteria</taxon>
        <taxon>Pseudomonadati</taxon>
        <taxon>Pseudomonadota</taxon>
        <taxon>Alphaproteobacteria</taxon>
        <taxon>Hyphomicrobiales</taxon>
        <taxon>Aurantimonadaceae</taxon>
        <taxon>Aureimonas</taxon>
    </lineage>
</organism>
<gene>
    <name evidence="2" type="ORF">FPY71_00005</name>
</gene>
<accession>A0A5B0DXR1</accession>
<dbReference type="InterPro" id="IPR036709">
    <property type="entry name" value="Autotransporte_beta_dom_sf"/>
</dbReference>
<dbReference type="NCBIfam" id="TIGR01414">
    <property type="entry name" value="autotrans_barl"/>
    <property type="match status" value="1"/>
</dbReference>
<reference evidence="2 3" key="1">
    <citation type="submission" date="2019-08" db="EMBL/GenBank/DDBJ databases">
        <title>Aureimonas fodiniaquatilis sp. nov., isolated from a coal mine wastewater.</title>
        <authorList>
            <person name="Kim W."/>
        </authorList>
    </citation>
    <scope>NUCLEOTIDE SEQUENCE [LARGE SCALE GENOMIC DNA]</scope>
    <source>
        <strain evidence="2 3">CAU 1482</strain>
    </source>
</reference>
<dbReference type="Proteomes" id="UP000324738">
    <property type="component" value="Unassembled WGS sequence"/>
</dbReference>
<dbReference type="SUPFAM" id="SSF103515">
    <property type="entry name" value="Autotransporter"/>
    <property type="match status" value="1"/>
</dbReference>
<evidence type="ECO:0000313" key="3">
    <source>
        <dbReference type="Proteomes" id="UP000324738"/>
    </source>
</evidence>
<dbReference type="InterPro" id="IPR005546">
    <property type="entry name" value="Autotransporte_beta"/>
</dbReference>
<dbReference type="EMBL" id="VTWH01000001">
    <property type="protein sequence ID" value="KAA0971564.1"/>
    <property type="molecule type" value="Genomic_DNA"/>
</dbReference>
<dbReference type="GO" id="GO:0019867">
    <property type="term" value="C:outer membrane"/>
    <property type="evidence" value="ECO:0007669"/>
    <property type="project" value="InterPro"/>
</dbReference>
<dbReference type="Pfam" id="PF03797">
    <property type="entry name" value="Autotransporter"/>
    <property type="match status" value="1"/>
</dbReference>
<dbReference type="AlphaFoldDB" id="A0A5B0DXR1"/>
<name>A0A5B0DXR1_9HYPH</name>